<protein>
    <recommendedName>
        <fullName evidence="3 12">Thymidylate kinase</fullName>
        <ecNumber evidence="2 12">2.7.4.9</ecNumber>
    </recommendedName>
    <alternativeName>
        <fullName evidence="9 12">dTMP kinase</fullName>
    </alternativeName>
</protein>
<evidence type="ECO:0000256" key="5">
    <source>
        <dbReference type="ARBA" id="ARBA00022727"/>
    </source>
</evidence>
<dbReference type="HAMAP" id="MF_00165">
    <property type="entry name" value="Thymidylate_kinase"/>
    <property type="match status" value="1"/>
</dbReference>
<feature type="binding site" evidence="12">
    <location>
        <begin position="21"/>
        <end position="28"/>
    </location>
    <ligand>
        <name>ATP</name>
        <dbReference type="ChEBI" id="CHEBI:30616"/>
    </ligand>
</feature>
<reference evidence="14 15" key="1">
    <citation type="submission" date="2007-01" db="EMBL/GenBank/DDBJ databases">
        <title>Complete sequence of Psychromonas ingrahamii 37.</title>
        <authorList>
            <consortium name="US DOE Joint Genome Institute"/>
            <person name="Copeland A."/>
            <person name="Lucas S."/>
            <person name="Lapidus A."/>
            <person name="Barry K."/>
            <person name="Detter J.C."/>
            <person name="Glavina del Rio T."/>
            <person name="Hammon N."/>
            <person name="Israni S."/>
            <person name="Dalin E."/>
            <person name="Tice H."/>
            <person name="Pitluck S."/>
            <person name="Thompson L.S."/>
            <person name="Brettin T."/>
            <person name="Bruce D."/>
            <person name="Han C."/>
            <person name="Tapia R."/>
            <person name="Schmutz J."/>
            <person name="Larimer F."/>
            <person name="Land M."/>
            <person name="Hauser L."/>
            <person name="Kyrpides N."/>
            <person name="Ivanova N."/>
            <person name="Staley J."/>
            <person name="Richardson P."/>
        </authorList>
    </citation>
    <scope>NUCLEOTIDE SEQUENCE [LARGE SCALE GENOMIC DNA]</scope>
    <source>
        <strain evidence="14 15">37</strain>
    </source>
</reference>
<keyword evidence="4 12" id="KW-0808">Transferase</keyword>
<dbReference type="PANTHER" id="PTHR10344:SF4">
    <property type="entry name" value="UMP-CMP KINASE 2, MITOCHONDRIAL"/>
    <property type="match status" value="1"/>
</dbReference>
<dbReference type="EC" id="2.7.4.9" evidence="2 12"/>
<dbReference type="InterPro" id="IPR027417">
    <property type="entry name" value="P-loop_NTPase"/>
</dbReference>
<evidence type="ECO:0000256" key="2">
    <source>
        <dbReference type="ARBA" id="ARBA00012980"/>
    </source>
</evidence>
<dbReference type="RefSeq" id="WP_011769496.1">
    <property type="nucleotide sequence ID" value="NC_008709.1"/>
</dbReference>
<dbReference type="CDD" id="cd01672">
    <property type="entry name" value="TMPK"/>
    <property type="match status" value="1"/>
</dbReference>
<dbReference type="Pfam" id="PF02223">
    <property type="entry name" value="Thymidylate_kin"/>
    <property type="match status" value="1"/>
</dbReference>
<evidence type="ECO:0000256" key="4">
    <source>
        <dbReference type="ARBA" id="ARBA00022679"/>
    </source>
</evidence>
<dbReference type="InterPro" id="IPR018094">
    <property type="entry name" value="Thymidylate_kinase"/>
</dbReference>
<evidence type="ECO:0000256" key="9">
    <source>
        <dbReference type="ARBA" id="ARBA00029962"/>
    </source>
</evidence>
<dbReference type="KEGG" id="pin:Ping_1094"/>
<gene>
    <name evidence="12" type="primary">tmk</name>
    <name evidence="14" type="ordered locus">Ping_1094</name>
</gene>
<dbReference type="SUPFAM" id="SSF52540">
    <property type="entry name" value="P-loop containing nucleoside triphosphate hydrolases"/>
    <property type="match status" value="1"/>
</dbReference>
<dbReference type="InterPro" id="IPR039430">
    <property type="entry name" value="Thymidylate_kin-like_dom"/>
</dbReference>
<dbReference type="HOGENOM" id="CLU_049131_0_1_6"/>
<dbReference type="Gene3D" id="3.40.50.300">
    <property type="entry name" value="P-loop containing nucleotide triphosphate hydrolases"/>
    <property type="match status" value="1"/>
</dbReference>
<keyword evidence="8 12" id="KW-0067">ATP-binding</keyword>
<dbReference type="GO" id="GO:0006235">
    <property type="term" value="P:dTTP biosynthetic process"/>
    <property type="evidence" value="ECO:0007669"/>
    <property type="project" value="UniProtKB-UniRule"/>
</dbReference>
<dbReference type="GO" id="GO:0006233">
    <property type="term" value="P:dTDP biosynthetic process"/>
    <property type="evidence" value="ECO:0007669"/>
    <property type="project" value="InterPro"/>
</dbReference>
<keyword evidence="7 12" id="KW-0418">Kinase</keyword>
<evidence type="ECO:0000256" key="12">
    <source>
        <dbReference type="HAMAP-Rule" id="MF_00165"/>
    </source>
</evidence>
<dbReference type="GO" id="GO:0005829">
    <property type="term" value="C:cytosol"/>
    <property type="evidence" value="ECO:0007669"/>
    <property type="project" value="TreeGrafter"/>
</dbReference>
<accession>A1STW8</accession>
<dbReference type="EMBL" id="CP000510">
    <property type="protein sequence ID" value="ABM02933.1"/>
    <property type="molecule type" value="Genomic_DNA"/>
</dbReference>
<comment type="similarity">
    <text evidence="1 12">Belongs to the thymidylate kinase family.</text>
</comment>
<evidence type="ECO:0000313" key="15">
    <source>
        <dbReference type="Proteomes" id="UP000000639"/>
    </source>
</evidence>
<evidence type="ECO:0000259" key="13">
    <source>
        <dbReference type="Pfam" id="PF02223"/>
    </source>
</evidence>
<dbReference type="PANTHER" id="PTHR10344">
    <property type="entry name" value="THYMIDYLATE KINASE"/>
    <property type="match status" value="1"/>
</dbReference>
<dbReference type="PROSITE" id="PS01331">
    <property type="entry name" value="THYMIDYLATE_KINASE"/>
    <property type="match status" value="1"/>
</dbReference>
<comment type="catalytic activity">
    <reaction evidence="10 12">
        <text>dTMP + ATP = dTDP + ADP</text>
        <dbReference type="Rhea" id="RHEA:13517"/>
        <dbReference type="ChEBI" id="CHEBI:30616"/>
        <dbReference type="ChEBI" id="CHEBI:58369"/>
        <dbReference type="ChEBI" id="CHEBI:63528"/>
        <dbReference type="ChEBI" id="CHEBI:456216"/>
        <dbReference type="EC" id="2.7.4.9"/>
    </reaction>
</comment>
<evidence type="ECO:0000256" key="8">
    <source>
        <dbReference type="ARBA" id="ARBA00022840"/>
    </source>
</evidence>
<organism evidence="14 15">
    <name type="scientific">Psychromonas ingrahamii (strain DSM 17664 / CCUG 51855 / 37)</name>
    <dbReference type="NCBI Taxonomy" id="357804"/>
    <lineage>
        <taxon>Bacteria</taxon>
        <taxon>Pseudomonadati</taxon>
        <taxon>Pseudomonadota</taxon>
        <taxon>Gammaproteobacteria</taxon>
        <taxon>Alteromonadales</taxon>
        <taxon>Psychromonadaceae</taxon>
        <taxon>Psychromonas</taxon>
    </lineage>
</organism>
<evidence type="ECO:0000256" key="6">
    <source>
        <dbReference type="ARBA" id="ARBA00022741"/>
    </source>
</evidence>
<dbReference type="GO" id="GO:0004798">
    <property type="term" value="F:dTMP kinase activity"/>
    <property type="evidence" value="ECO:0007669"/>
    <property type="project" value="UniProtKB-UniRule"/>
</dbReference>
<dbReference type="GO" id="GO:0005524">
    <property type="term" value="F:ATP binding"/>
    <property type="evidence" value="ECO:0007669"/>
    <property type="project" value="UniProtKB-UniRule"/>
</dbReference>
<dbReference type="InterPro" id="IPR018095">
    <property type="entry name" value="Thymidylate_kin_CS"/>
</dbReference>
<keyword evidence="15" id="KW-1185">Reference proteome</keyword>
<dbReference type="eggNOG" id="COG0125">
    <property type="taxonomic scope" value="Bacteria"/>
</dbReference>
<sequence length="223" mass="24503">MPVSKKSAAEILVSKFIVIEGLEGAGKSTAVSYITKWLFKQNIATCDTVYTREPGGTELAEKMRDIVKIEVTGEKLDDKAELLLMYAARVQLVEHIIKPALVAGKIVVGDRHNMSSLAYQGGGRGIDLALIEVIKKLALGDFKADLTLYLDIDPELGLQRARGRGELDRIERQAIDFFDRTRAVFLSLVAKDKNAVTINAGQSPELVEKAIFVALDKWVMSLA</sequence>
<evidence type="ECO:0000256" key="3">
    <source>
        <dbReference type="ARBA" id="ARBA00017144"/>
    </source>
</evidence>
<dbReference type="GO" id="GO:0006227">
    <property type="term" value="P:dUDP biosynthetic process"/>
    <property type="evidence" value="ECO:0007669"/>
    <property type="project" value="TreeGrafter"/>
</dbReference>
<dbReference type="NCBIfam" id="TIGR00041">
    <property type="entry name" value="DTMP_kinase"/>
    <property type="match status" value="1"/>
</dbReference>
<comment type="function">
    <text evidence="11 12">Phosphorylation of dTMP to form dTDP in both de novo and salvage pathways of dTTP synthesis.</text>
</comment>
<feature type="domain" description="Thymidylate kinase-like" evidence="13">
    <location>
        <begin position="19"/>
        <end position="211"/>
    </location>
</feature>
<evidence type="ECO:0000313" key="14">
    <source>
        <dbReference type="EMBL" id="ABM02933.1"/>
    </source>
</evidence>
<keyword evidence="6 12" id="KW-0547">Nucleotide-binding</keyword>
<dbReference type="Proteomes" id="UP000000639">
    <property type="component" value="Chromosome"/>
</dbReference>
<evidence type="ECO:0000256" key="11">
    <source>
        <dbReference type="ARBA" id="ARBA00057735"/>
    </source>
</evidence>
<keyword evidence="5 12" id="KW-0545">Nucleotide biosynthesis</keyword>
<name>A1STW8_PSYIN</name>
<dbReference type="FunFam" id="3.40.50.300:FF:000225">
    <property type="entry name" value="Thymidylate kinase"/>
    <property type="match status" value="1"/>
</dbReference>
<dbReference type="AlphaFoldDB" id="A1STW8"/>
<evidence type="ECO:0000256" key="10">
    <source>
        <dbReference type="ARBA" id="ARBA00048743"/>
    </source>
</evidence>
<evidence type="ECO:0000256" key="7">
    <source>
        <dbReference type="ARBA" id="ARBA00022777"/>
    </source>
</evidence>
<dbReference type="STRING" id="357804.Ping_1094"/>
<evidence type="ECO:0000256" key="1">
    <source>
        <dbReference type="ARBA" id="ARBA00009776"/>
    </source>
</evidence>
<proteinExistence type="inferred from homology"/>